<evidence type="ECO:0000313" key="3">
    <source>
        <dbReference type="Proteomes" id="UP000886865"/>
    </source>
</evidence>
<dbReference type="InterPro" id="IPR036457">
    <property type="entry name" value="PPM-type-like_dom_sf"/>
</dbReference>
<dbReference type="Pfam" id="PF07228">
    <property type="entry name" value="SpoIIE"/>
    <property type="match status" value="1"/>
</dbReference>
<dbReference type="EMBL" id="DVJQ01000042">
    <property type="protein sequence ID" value="HIS74369.1"/>
    <property type="molecule type" value="Genomic_DNA"/>
</dbReference>
<dbReference type="AlphaFoldDB" id="A0A9D1FIY0"/>
<dbReference type="Proteomes" id="UP000886865">
    <property type="component" value="Unassembled WGS sequence"/>
</dbReference>
<dbReference type="SMART" id="SM00331">
    <property type="entry name" value="PP2C_SIG"/>
    <property type="match status" value="1"/>
</dbReference>
<feature type="domain" description="PPM-type phosphatase" evidence="1">
    <location>
        <begin position="2"/>
        <end position="225"/>
    </location>
</feature>
<name>A0A9D1FIY0_9BACT</name>
<accession>A0A9D1FIY0</accession>
<evidence type="ECO:0000259" key="1">
    <source>
        <dbReference type="SMART" id="SM00331"/>
    </source>
</evidence>
<protein>
    <submittedName>
        <fullName evidence="2">SpoIIE family protein phosphatase</fullName>
    </submittedName>
</protein>
<proteinExistence type="predicted"/>
<organism evidence="2 3">
    <name type="scientific">Candidatus Galligastranaerophilus intestinavium</name>
    <dbReference type="NCBI Taxonomy" id="2840836"/>
    <lineage>
        <taxon>Bacteria</taxon>
        <taxon>Candidatus Galligastranaerophilus</taxon>
    </lineage>
</organism>
<evidence type="ECO:0000313" key="2">
    <source>
        <dbReference type="EMBL" id="HIS74369.1"/>
    </source>
</evidence>
<dbReference type="InterPro" id="IPR001932">
    <property type="entry name" value="PPM-type_phosphatase-like_dom"/>
</dbReference>
<sequence>MFIDIDCAQEKKYNQNTYGDYFLSKRYPQSGDLIAVLSDGLGSGIKANILATMTATMLLKFVEAGADIKTACEVIMNSLPVCKVRKISYSTFSVAHCSEDGEVKVVEEGNPNFIYISDGKVIEPEYTVIDSDTFKNRHMRVYKLQLKLGDRLIFCSDGVTQAGLGSSELKLGLRRSGLIKFLLEKINESPEISSSELAKFVIRIALNTEVDRRAKDDTSCCVIYYREPRRALIFTGPPYHQEKDSEYAHEFFNSEGKKAICGGTTANLISRELNIPVCCNNVRSVGKLPATSQMEGVDLVTEGILTLTKTVEYLESGFNDKEKNAAYELMQFLLSSDCIEFMVGAKLNQAHYDPNLPIEIEIRKNIIKKMAKILENKYIKKVTVRYI</sequence>
<reference evidence="2" key="2">
    <citation type="journal article" date="2021" name="PeerJ">
        <title>Extensive microbial diversity within the chicken gut microbiome revealed by metagenomics and culture.</title>
        <authorList>
            <person name="Gilroy R."/>
            <person name="Ravi A."/>
            <person name="Getino M."/>
            <person name="Pursley I."/>
            <person name="Horton D.L."/>
            <person name="Alikhan N.F."/>
            <person name="Baker D."/>
            <person name="Gharbi K."/>
            <person name="Hall N."/>
            <person name="Watson M."/>
            <person name="Adriaenssens E.M."/>
            <person name="Foster-Nyarko E."/>
            <person name="Jarju S."/>
            <person name="Secka A."/>
            <person name="Antonio M."/>
            <person name="Oren A."/>
            <person name="Chaudhuri R.R."/>
            <person name="La Ragione R."/>
            <person name="Hildebrand F."/>
            <person name="Pallen M.J."/>
        </authorList>
    </citation>
    <scope>NUCLEOTIDE SEQUENCE</scope>
    <source>
        <strain evidence="2">CHK152-2871</strain>
    </source>
</reference>
<dbReference type="SUPFAM" id="SSF81606">
    <property type="entry name" value="PP2C-like"/>
    <property type="match status" value="1"/>
</dbReference>
<gene>
    <name evidence="2" type="ORF">IAA86_05050</name>
</gene>
<dbReference type="Gene3D" id="3.60.40.10">
    <property type="entry name" value="PPM-type phosphatase domain"/>
    <property type="match status" value="1"/>
</dbReference>
<comment type="caution">
    <text evidence="2">The sequence shown here is derived from an EMBL/GenBank/DDBJ whole genome shotgun (WGS) entry which is preliminary data.</text>
</comment>
<reference evidence="2" key="1">
    <citation type="submission" date="2020-10" db="EMBL/GenBank/DDBJ databases">
        <authorList>
            <person name="Gilroy R."/>
        </authorList>
    </citation>
    <scope>NUCLEOTIDE SEQUENCE</scope>
    <source>
        <strain evidence="2">CHK152-2871</strain>
    </source>
</reference>